<feature type="non-terminal residue" evidence="2">
    <location>
        <position position="72"/>
    </location>
</feature>
<keyword evidence="3" id="KW-1185">Reference proteome</keyword>
<organism evidence="2 3">
    <name type="scientific">Cetraspora pellucida</name>
    <dbReference type="NCBI Taxonomy" id="1433469"/>
    <lineage>
        <taxon>Eukaryota</taxon>
        <taxon>Fungi</taxon>
        <taxon>Fungi incertae sedis</taxon>
        <taxon>Mucoromycota</taxon>
        <taxon>Glomeromycotina</taxon>
        <taxon>Glomeromycetes</taxon>
        <taxon>Diversisporales</taxon>
        <taxon>Gigasporaceae</taxon>
        <taxon>Cetraspora</taxon>
    </lineage>
</organism>
<accession>A0A9N9KI43</accession>
<feature type="region of interest" description="Disordered" evidence="1">
    <location>
        <begin position="1"/>
        <end position="40"/>
    </location>
</feature>
<dbReference type="AlphaFoldDB" id="A0A9N9KI43"/>
<sequence length="72" mass="8121">NNSSDDFYGQQSLTSNNTSFSSDRSPNEDADLISGDNSIQKDNLRFYMSKNTIRQNEQTLNISSSVRNNLPK</sequence>
<feature type="non-terminal residue" evidence="2">
    <location>
        <position position="1"/>
    </location>
</feature>
<evidence type="ECO:0000313" key="3">
    <source>
        <dbReference type="Proteomes" id="UP000789759"/>
    </source>
</evidence>
<comment type="caution">
    <text evidence="2">The sequence shown here is derived from an EMBL/GenBank/DDBJ whole genome shotgun (WGS) entry which is preliminary data.</text>
</comment>
<feature type="compositionally biased region" description="Polar residues" evidence="1">
    <location>
        <begin position="1"/>
        <end position="24"/>
    </location>
</feature>
<gene>
    <name evidence="2" type="ORF">CPELLU_LOCUS20754</name>
</gene>
<dbReference type="Proteomes" id="UP000789759">
    <property type="component" value="Unassembled WGS sequence"/>
</dbReference>
<protein>
    <submittedName>
        <fullName evidence="2">9366_t:CDS:1</fullName>
    </submittedName>
</protein>
<name>A0A9N9KI43_9GLOM</name>
<proteinExistence type="predicted"/>
<dbReference type="EMBL" id="CAJVQA010066513">
    <property type="protein sequence ID" value="CAG8831583.1"/>
    <property type="molecule type" value="Genomic_DNA"/>
</dbReference>
<evidence type="ECO:0000256" key="1">
    <source>
        <dbReference type="SAM" id="MobiDB-lite"/>
    </source>
</evidence>
<evidence type="ECO:0000313" key="2">
    <source>
        <dbReference type="EMBL" id="CAG8831583.1"/>
    </source>
</evidence>
<reference evidence="2" key="1">
    <citation type="submission" date="2021-06" db="EMBL/GenBank/DDBJ databases">
        <authorList>
            <person name="Kallberg Y."/>
            <person name="Tangrot J."/>
            <person name="Rosling A."/>
        </authorList>
    </citation>
    <scope>NUCLEOTIDE SEQUENCE</scope>
    <source>
        <strain evidence="2">FL966</strain>
    </source>
</reference>